<keyword evidence="3 5" id="KW-1133">Transmembrane helix</keyword>
<evidence type="ECO:0000256" key="5">
    <source>
        <dbReference type="SAM" id="Phobius"/>
    </source>
</evidence>
<dbReference type="OrthoDB" id="88184at2"/>
<dbReference type="AlphaFoldDB" id="A0A419T3M7"/>
<evidence type="ECO:0000256" key="4">
    <source>
        <dbReference type="ARBA" id="ARBA00023136"/>
    </source>
</evidence>
<evidence type="ECO:0000256" key="2">
    <source>
        <dbReference type="ARBA" id="ARBA00022692"/>
    </source>
</evidence>
<dbReference type="EMBL" id="MCIA01000013">
    <property type="protein sequence ID" value="RKD32154.1"/>
    <property type="molecule type" value="Genomic_DNA"/>
</dbReference>
<reference evidence="6 7" key="1">
    <citation type="submission" date="2016-08" db="EMBL/GenBank/DDBJ databases">
        <title>A new outlook on sporulation: Clostridium algidixylanolyticum.</title>
        <authorList>
            <person name="Poppleton D.I."/>
            <person name="Gribaldo S."/>
        </authorList>
    </citation>
    <scope>NUCLEOTIDE SEQUENCE [LARGE SCALE GENOMIC DNA]</scope>
    <source>
        <strain evidence="6 7">SPL73</strain>
    </source>
</reference>
<organism evidence="6 7">
    <name type="scientific">Lacrimispora algidixylanolytica</name>
    <dbReference type="NCBI Taxonomy" id="94868"/>
    <lineage>
        <taxon>Bacteria</taxon>
        <taxon>Bacillati</taxon>
        <taxon>Bacillota</taxon>
        <taxon>Clostridia</taxon>
        <taxon>Lachnospirales</taxon>
        <taxon>Lachnospiraceae</taxon>
        <taxon>Lacrimispora</taxon>
    </lineage>
</organism>
<dbReference type="NCBIfam" id="TIGR01593">
    <property type="entry name" value="holin_tox_secr"/>
    <property type="match status" value="1"/>
</dbReference>
<protein>
    <submittedName>
        <fullName evidence="6">Holin</fullName>
    </submittedName>
</protein>
<dbReference type="Proteomes" id="UP000284277">
    <property type="component" value="Unassembled WGS sequence"/>
</dbReference>
<dbReference type="RefSeq" id="WP_120196545.1">
    <property type="nucleotide sequence ID" value="NZ_MCIA01000013.1"/>
</dbReference>
<comment type="subcellular location">
    <subcellularLocation>
        <location evidence="1">Membrane</location>
        <topology evidence="1">Multi-pass membrane protein</topology>
    </subcellularLocation>
</comment>
<sequence>MKNILCTSTGIIGSIIASLFGGWDTGIATLILFMGIDFFSGLAVAGIFKNSSKTETGALESRAGWKGLCRKSMTLLFVLIAHRLDLSIGTSYIRDTVVIGFMANELISIVENAGLMGIPLPAVLTKAIDILNQKSEPIK</sequence>
<name>A0A419T3M7_9FIRM</name>
<keyword evidence="4 5" id="KW-0472">Membrane</keyword>
<proteinExistence type="predicted"/>
<dbReference type="InterPro" id="IPR006480">
    <property type="entry name" value="Phage_holin_4_1"/>
</dbReference>
<dbReference type="GO" id="GO:0016020">
    <property type="term" value="C:membrane"/>
    <property type="evidence" value="ECO:0007669"/>
    <property type="project" value="UniProtKB-SubCell"/>
</dbReference>
<keyword evidence="2 5" id="KW-0812">Transmembrane</keyword>
<gene>
    <name evidence="6" type="ORF">BET01_17855</name>
</gene>
<evidence type="ECO:0000313" key="6">
    <source>
        <dbReference type="EMBL" id="RKD32154.1"/>
    </source>
</evidence>
<feature type="transmembrane region" description="Helical" evidence="5">
    <location>
        <begin position="27"/>
        <end position="48"/>
    </location>
</feature>
<evidence type="ECO:0000313" key="7">
    <source>
        <dbReference type="Proteomes" id="UP000284277"/>
    </source>
</evidence>
<dbReference type="Pfam" id="PF05105">
    <property type="entry name" value="Phage_holin_4_1"/>
    <property type="match status" value="1"/>
</dbReference>
<comment type="caution">
    <text evidence="6">The sequence shown here is derived from an EMBL/GenBank/DDBJ whole genome shotgun (WGS) entry which is preliminary data.</text>
</comment>
<accession>A0A419T3M7</accession>
<evidence type="ECO:0000256" key="3">
    <source>
        <dbReference type="ARBA" id="ARBA00022989"/>
    </source>
</evidence>
<evidence type="ECO:0000256" key="1">
    <source>
        <dbReference type="ARBA" id="ARBA00004141"/>
    </source>
</evidence>
<keyword evidence="7" id="KW-1185">Reference proteome</keyword>